<evidence type="ECO:0000256" key="2">
    <source>
        <dbReference type="ARBA" id="ARBA00023172"/>
    </source>
</evidence>
<evidence type="ECO:0000313" key="4">
    <source>
        <dbReference type="EMBL" id="RSU52220.1"/>
    </source>
</evidence>
<reference evidence="4 5" key="1">
    <citation type="submission" date="2018-07" db="EMBL/GenBank/DDBJ databases">
        <title>Genomic and Epidemiologic Investigation of an Indolent Hospital Outbreak.</title>
        <authorList>
            <person name="Johnson R.C."/>
            <person name="Deming C."/>
            <person name="Conlan S."/>
            <person name="Zellmer C.J."/>
            <person name="Michelin A.V."/>
            <person name="Lee-Lin S."/>
            <person name="Thomas P.J."/>
            <person name="Park M."/>
            <person name="Weingarten R.A."/>
            <person name="Less J."/>
            <person name="Dekker J.P."/>
            <person name="Frank K.M."/>
            <person name="Musser K.A."/>
            <person name="Mcquiston J.R."/>
            <person name="Henderson D.K."/>
            <person name="Lau A.F."/>
            <person name="Palmore T.N."/>
            <person name="Segre J.A."/>
        </authorList>
    </citation>
    <scope>NUCLEOTIDE SEQUENCE [LARGE SCALE GENOMIC DNA]</scope>
    <source>
        <strain evidence="4 5">SK-NIH.Env6_1116</strain>
    </source>
</reference>
<dbReference type="EMBL" id="QRAL01000035">
    <property type="protein sequence ID" value="RSU52220.1"/>
    <property type="molecule type" value="Genomic_DNA"/>
</dbReference>
<name>A0A430BKP7_SPHYA</name>
<keyword evidence="2" id="KW-0233">DNA recombination</keyword>
<organism evidence="4 5">
    <name type="scientific">Sphingobium yanoikuyae</name>
    <name type="common">Sphingomonas yanoikuyae</name>
    <dbReference type="NCBI Taxonomy" id="13690"/>
    <lineage>
        <taxon>Bacteria</taxon>
        <taxon>Pseudomonadati</taxon>
        <taxon>Pseudomonadota</taxon>
        <taxon>Alphaproteobacteria</taxon>
        <taxon>Sphingomonadales</taxon>
        <taxon>Sphingomonadaceae</taxon>
        <taxon>Sphingobium</taxon>
    </lineage>
</organism>
<dbReference type="Gene3D" id="2.40.50.140">
    <property type="entry name" value="Nucleic acid-binding proteins"/>
    <property type="match status" value="1"/>
</dbReference>
<dbReference type="InterPro" id="IPR011344">
    <property type="entry name" value="ssDNA-bd"/>
</dbReference>
<dbReference type="SUPFAM" id="SSF50249">
    <property type="entry name" value="Nucleic acid-binding proteins"/>
    <property type="match status" value="1"/>
</dbReference>
<evidence type="ECO:0000256" key="3">
    <source>
        <dbReference type="PIRNR" id="PIRNR002070"/>
    </source>
</evidence>
<dbReference type="PROSITE" id="PS50935">
    <property type="entry name" value="SSB"/>
    <property type="match status" value="1"/>
</dbReference>
<dbReference type="CDD" id="cd04496">
    <property type="entry name" value="SSB_OBF"/>
    <property type="match status" value="1"/>
</dbReference>
<comment type="caution">
    <text evidence="4">The sequence shown here is derived from an EMBL/GenBank/DDBJ whole genome shotgun (WGS) entry which is preliminary data.</text>
</comment>
<dbReference type="GO" id="GO:0006260">
    <property type="term" value="P:DNA replication"/>
    <property type="evidence" value="ECO:0007669"/>
    <property type="project" value="InterPro"/>
</dbReference>
<dbReference type="AlphaFoldDB" id="A0A430BKP7"/>
<sequence length="106" mass="11972">MQNIAEFRIIGRVGKIAEYDKVTKISVASNYNRQDNGEWVTDTHWNEVSLFGKMIERGAKAQKGDLVHIAGRLRQNSYDTPEGRRYTVEVIADGFAVLAKGNDERS</sequence>
<evidence type="ECO:0000313" key="5">
    <source>
        <dbReference type="Proteomes" id="UP000287401"/>
    </source>
</evidence>
<dbReference type="InterPro" id="IPR012340">
    <property type="entry name" value="NA-bd_OB-fold"/>
</dbReference>
<evidence type="ECO:0000256" key="1">
    <source>
        <dbReference type="ARBA" id="ARBA00023125"/>
    </source>
</evidence>
<dbReference type="Pfam" id="PF00436">
    <property type="entry name" value="SSB"/>
    <property type="match status" value="1"/>
</dbReference>
<dbReference type="InterPro" id="IPR000424">
    <property type="entry name" value="Primosome_PriB/ssb"/>
</dbReference>
<protein>
    <recommendedName>
        <fullName evidence="3">Single-stranded DNA-binding protein</fullName>
    </recommendedName>
</protein>
<dbReference type="GO" id="GO:0003697">
    <property type="term" value="F:single-stranded DNA binding"/>
    <property type="evidence" value="ECO:0007669"/>
    <property type="project" value="InterPro"/>
</dbReference>
<dbReference type="GO" id="GO:0006310">
    <property type="term" value="P:DNA recombination"/>
    <property type="evidence" value="ECO:0007669"/>
    <property type="project" value="UniProtKB-KW"/>
</dbReference>
<proteinExistence type="predicted"/>
<gene>
    <name evidence="4" type="ORF">DAH51_21595</name>
</gene>
<keyword evidence="1 3" id="KW-0238">DNA-binding</keyword>
<dbReference type="RefSeq" id="WP_125999649.1">
    <property type="nucleotide sequence ID" value="NZ_QRAL01000035.1"/>
</dbReference>
<dbReference type="PIRSF" id="PIRSF002070">
    <property type="entry name" value="SSB"/>
    <property type="match status" value="1"/>
</dbReference>
<accession>A0A430BKP7</accession>
<dbReference type="Proteomes" id="UP000287401">
    <property type="component" value="Unassembled WGS sequence"/>
</dbReference>